<keyword evidence="2" id="KW-1185">Reference proteome</keyword>
<comment type="caution">
    <text evidence="1">The sequence shown here is derived from an EMBL/GenBank/DDBJ whole genome shotgun (WGS) entry which is preliminary data.</text>
</comment>
<accession>A0ACC1T0E4</accession>
<gene>
    <name evidence="1" type="ORF">NM688_g5135</name>
</gene>
<evidence type="ECO:0000313" key="2">
    <source>
        <dbReference type="Proteomes" id="UP001148662"/>
    </source>
</evidence>
<dbReference type="Proteomes" id="UP001148662">
    <property type="component" value="Unassembled WGS sequence"/>
</dbReference>
<evidence type="ECO:0000313" key="1">
    <source>
        <dbReference type="EMBL" id="KAJ3549871.1"/>
    </source>
</evidence>
<dbReference type="EMBL" id="JANHOG010000919">
    <property type="protein sequence ID" value="KAJ3549871.1"/>
    <property type="molecule type" value="Genomic_DNA"/>
</dbReference>
<protein>
    <submittedName>
        <fullName evidence="1">Uncharacterized protein</fullName>
    </submittedName>
</protein>
<sequence length="622" mass="69486">MSSLNELPPELICQILAYLSSQDLRALKLTSQFWNKFYQTNEASIYHRAAVQHNFVESMNVPLDDALNGKGKYLSGVHGWRELCRRGLTLERNWARHGCHPLNLIATDHPDVHRIKVDEEVGIVITTHADGGLVVRDMDTGEVLWGLPRTYVRSYAHCEYSNGFLIFDRLGQAKEVWRLATEYERSPLPADEFQQEISFTINQFIGPSKGNFKPWALLVMPELGRAFRFVYPVLLVSGLTRAYLYHVETGELIQTITETQAVRDSSALGDINYVELNAFHVLICGTLQLRIFERGSGNLLYSMSPRRSTFDCIQVAVDYDSGAIEADLPAKTCLVAPLAQHELHEQGLTPQAQFVAVHTSPDGKTVVALLSDCRLLVIKDIGRLIKGEACLRESAVVVHLFCPDHAPAAVDSSGIYLAFEYGRVGVITTSGVFVVTLDAIFHGLEDPWTLRHGTRPRSPSSFIRDSPYPSMIICRILPFAFRDYLDNVTCLQLTQSKMFFTWHPDIVPPRSQQSANPNITNSSESNEPSGMNAGAAPAQLHLPNAEHHNTEDDDAVVVILDDEDAEMDEDEDDEDDEDEQNVGFIMNPEPPFAGFEGAQGESNIYAKAVAYLDFTPKYPNEE</sequence>
<name>A0ACC1T0E4_9APHY</name>
<proteinExistence type="predicted"/>
<reference evidence="1" key="1">
    <citation type="submission" date="2022-07" db="EMBL/GenBank/DDBJ databases">
        <title>Genome Sequence of Phlebia brevispora.</title>
        <authorList>
            <person name="Buettner E."/>
        </authorList>
    </citation>
    <scope>NUCLEOTIDE SEQUENCE</scope>
    <source>
        <strain evidence="1">MPL23</strain>
    </source>
</reference>
<organism evidence="1 2">
    <name type="scientific">Phlebia brevispora</name>
    <dbReference type="NCBI Taxonomy" id="194682"/>
    <lineage>
        <taxon>Eukaryota</taxon>
        <taxon>Fungi</taxon>
        <taxon>Dikarya</taxon>
        <taxon>Basidiomycota</taxon>
        <taxon>Agaricomycotina</taxon>
        <taxon>Agaricomycetes</taxon>
        <taxon>Polyporales</taxon>
        <taxon>Meruliaceae</taxon>
        <taxon>Phlebia</taxon>
    </lineage>
</organism>